<dbReference type="Gene3D" id="1.10.10.2520">
    <property type="entry name" value="Cell wall hydrolase SleB, domain 1"/>
    <property type="match status" value="1"/>
</dbReference>
<keyword evidence="2" id="KW-0378">Hydrolase</keyword>
<reference evidence="2" key="1">
    <citation type="submission" date="2021-06" db="EMBL/GenBank/DDBJ databases">
        <authorList>
            <person name="Le T.D."/>
        </authorList>
    </citation>
    <scope>NUCLEOTIDE SEQUENCE</scope>
</reference>
<name>A0A8F3HLU4_9CAUD</name>
<proteinExistence type="predicted"/>
<dbReference type="Pfam" id="PF07486">
    <property type="entry name" value="Hydrolase_2"/>
    <property type="match status" value="1"/>
</dbReference>
<dbReference type="GeneID" id="80832385"/>
<protein>
    <submittedName>
        <fullName evidence="2">Cell wall hydrolase</fullName>
    </submittedName>
</protein>
<organism evidence="2 3">
    <name type="scientific">Aeromonas phage pAh6.2TG</name>
    <dbReference type="NCBI Taxonomy" id="2849625"/>
    <lineage>
        <taxon>Viruses</taxon>
        <taxon>Duplodnaviria</taxon>
        <taxon>Heunggongvirae</taxon>
        <taxon>Uroviricota</taxon>
        <taxon>Caudoviricetes</taxon>
        <taxon>Chaseviridae</taxon>
        <taxon>Nefertitivirinae</taxon>
        <taxon>Phayathaivirus</taxon>
        <taxon>Phayathaivirus pAh62TG</taxon>
    </lineage>
</organism>
<dbReference type="Proteomes" id="UP000693898">
    <property type="component" value="Segment"/>
</dbReference>
<feature type="domain" description="Cell wall hydrolase SleB" evidence="1">
    <location>
        <begin position="50"/>
        <end position="143"/>
    </location>
</feature>
<dbReference type="PROSITE" id="PS51257">
    <property type="entry name" value="PROKAR_LIPOPROTEIN"/>
    <property type="match status" value="1"/>
</dbReference>
<dbReference type="InterPro" id="IPR011105">
    <property type="entry name" value="Cell_wall_hydrolase_SleB"/>
</dbReference>
<dbReference type="EMBL" id="MZ336020">
    <property type="protein sequence ID" value="QWY14048.1"/>
    <property type="molecule type" value="Genomic_DNA"/>
</dbReference>
<dbReference type="KEGG" id="vg:80832385"/>
<dbReference type="GO" id="GO:0016787">
    <property type="term" value="F:hydrolase activity"/>
    <property type="evidence" value="ECO:0007669"/>
    <property type="project" value="UniProtKB-KW"/>
</dbReference>
<dbReference type="RefSeq" id="YP_010845233.1">
    <property type="nucleotide sequence ID" value="NC_079187.1"/>
</dbReference>
<accession>A0A8F3HLU4</accession>
<sequence>MQNIIKILVILLTLSSFSCKASVNFGPINDNTLAYVQAGYYEARDGGRLAMKLVMSVTYNRVVDGRWPRSAKRVVWQSGQYAWTGGQRHRASLYPKATAPADRAALAEAVSLARSLRAGDWEPSISANHFLSPGALSGPFPRWARCTAALAAEGRCVSYKGQKVRSPDFTYNGTWFYTL</sequence>
<evidence type="ECO:0000259" key="1">
    <source>
        <dbReference type="Pfam" id="PF07486"/>
    </source>
</evidence>
<evidence type="ECO:0000313" key="3">
    <source>
        <dbReference type="Proteomes" id="UP000693898"/>
    </source>
</evidence>
<evidence type="ECO:0000313" key="2">
    <source>
        <dbReference type="EMBL" id="QWY14048.1"/>
    </source>
</evidence>
<keyword evidence="3" id="KW-1185">Reference proteome</keyword>
<dbReference type="InterPro" id="IPR042047">
    <property type="entry name" value="SleB_dom1"/>
</dbReference>